<comment type="caution">
    <text evidence="3">The sequence shown here is derived from an EMBL/GenBank/DDBJ whole genome shotgun (WGS) entry which is preliminary data.</text>
</comment>
<evidence type="ECO:0000256" key="2">
    <source>
        <dbReference type="SAM" id="SignalP"/>
    </source>
</evidence>
<feature type="chain" id="PRO_5041408484" evidence="2">
    <location>
        <begin position="19"/>
        <end position="73"/>
    </location>
</feature>
<proteinExistence type="predicted"/>
<feature type="signal peptide" evidence="2">
    <location>
        <begin position="1"/>
        <end position="18"/>
    </location>
</feature>
<sequence>MQTLLFLLLCVLGVLVSSDEKLEYTRIINGRWIPKKMVVWTPGVLINITWLSVALSKVAWWFAYMTQNMACRC</sequence>
<evidence type="ECO:0000313" key="3">
    <source>
        <dbReference type="EMBL" id="KAK0703334.1"/>
    </source>
</evidence>
<evidence type="ECO:0000256" key="1">
    <source>
        <dbReference type="SAM" id="Phobius"/>
    </source>
</evidence>
<name>A0AA39ZTD8_9PEZI</name>
<gene>
    <name evidence="3" type="ORF">B0T26DRAFT_756891</name>
</gene>
<keyword evidence="4" id="KW-1185">Reference proteome</keyword>
<keyword evidence="2" id="KW-0732">Signal</keyword>
<organism evidence="3 4">
    <name type="scientific">Lasiosphaeria miniovina</name>
    <dbReference type="NCBI Taxonomy" id="1954250"/>
    <lineage>
        <taxon>Eukaryota</taxon>
        <taxon>Fungi</taxon>
        <taxon>Dikarya</taxon>
        <taxon>Ascomycota</taxon>
        <taxon>Pezizomycotina</taxon>
        <taxon>Sordariomycetes</taxon>
        <taxon>Sordariomycetidae</taxon>
        <taxon>Sordariales</taxon>
        <taxon>Lasiosphaeriaceae</taxon>
        <taxon>Lasiosphaeria</taxon>
    </lineage>
</organism>
<keyword evidence="1" id="KW-1133">Transmembrane helix</keyword>
<feature type="transmembrane region" description="Helical" evidence="1">
    <location>
        <begin position="42"/>
        <end position="63"/>
    </location>
</feature>
<reference evidence="3" key="1">
    <citation type="submission" date="2023-06" db="EMBL/GenBank/DDBJ databases">
        <title>Genome-scale phylogeny and comparative genomics of the fungal order Sordariales.</title>
        <authorList>
            <consortium name="Lawrence Berkeley National Laboratory"/>
            <person name="Hensen N."/>
            <person name="Bonometti L."/>
            <person name="Westerberg I."/>
            <person name="Brannstrom I.O."/>
            <person name="Guillou S."/>
            <person name="Cros-Aarteil S."/>
            <person name="Calhoun S."/>
            <person name="Haridas S."/>
            <person name="Kuo A."/>
            <person name="Mondo S."/>
            <person name="Pangilinan J."/>
            <person name="Riley R."/>
            <person name="LaButti K."/>
            <person name="Andreopoulos B."/>
            <person name="Lipzen A."/>
            <person name="Chen C."/>
            <person name="Yanf M."/>
            <person name="Daum C."/>
            <person name="Ng V."/>
            <person name="Clum A."/>
            <person name="Steindorff A."/>
            <person name="Ohm R."/>
            <person name="Martin F."/>
            <person name="Silar P."/>
            <person name="Natvig D."/>
            <person name="Lalanne C."/>
            <person name="Gautier V."/>
            <person name="Ament-velasquez S.L."/>
            <person name="Kruys A."/>
            <person name="Hutchinson M.I."/>
            <person name="Powell A.J."/>
            <person name="Barry K."/>
            <person name="Miller A.N."/>
            <person name="Grigoriev I.V."/>
            <person name="Debuchy R."/>
            <person name="Gladieux P."/>
            <person name="Thoren M.H."/>
            <person name="Johannesson H."/>
        </authorList>
    </citation>
    <scope>NUCLEOTIDE SEQUENCE</scope>
    <source>
        <strain evidence="3">SMH2392-1A</strain>
    </source>
</reference>
<protein>
    <submittedName>
        <fullName evidence="3">Uncharacterized protein</fullName>
    </submittedName>
</protein>
<dbReference type="GeneID" id="85329443"/>
<dbReference type="EMBL" id="JAUIRO010000008">
    <property type="protein sequence ID" value="KAK0703334.1"/>
    <property type="molecule type" value="Genomic_DNA"/>
</dbReference>
<dbReference type="RefSeq" id="XP_060290193.1">
    <property type="nucleotide sequence ID" value="XM_060446173.1"/>
</dbReference>
<accession>A0AA39ZTD8</accession>
<dbReference type="AlphaFoldDB" id="A0AA39ZTD8"/>
<keyword evidence="1" id="KW-0812">Transmembrane</keyword>
<evidence type="ECO:0000313" key="4">
    <source>
        <dbReference type="Proteomes" id="UP001172101"/>
    </source>
</evidence>
<dbReference type="Proteomes" id="UP001172101">
    <property type="component" value="Unassembled WGS sequence"/>
</dbReference>
<keyword evidence="1" id="KW-0472">Membrane</keyword>